<dbReference type="PANTHER" id="PTHR10362">
    <property type="entry name" value="HISTIDINE AMMONIA-LYASE"/>
    <property type="match status" value="1"/>
</dbReference>
<dbReference type="Proteomes" id="UP000785679">
    <property type="component" value="Unassembled WGS sequence"/>
</dbReference>
<organism evidence="3 4">
    <name type="scientific">Halteria grandinella</name>
    <dbReference type="NCBI Taxonomy" id="5974"/>
    <lineage>
        <taxon>Eukaryota</taxon>
        <taxon>Sar</taxon>
        <taxon>Alveolata</taxon>
        <taxon>Ciliophora</taxon>
        <taxon>Intramacronucleata</taxon>
        <taxon>Spirotrichea</taxon>
        <taxon>Stichotrichia</taxon>
        <taxon>Sporadotrichida</taxon>
        <taxon>Halteriidae</taxon>
        <taxon>Halteria</taxon>
    </lineage>
</organism>
<keyword evidence="2" id="KW-0456">Lyase</keyword>
<dbReference type="AlphaFoldDB" id="A0A8J8NQU2"/>
<evidence type="ECO:0000313" key="3">
    <source>
        <dbReference type="EMBL" id="TNV80197.1"/>
    </source>
</evidence>
<reference evidence="3" key="1">
    <citation type="submission" date="2019-06" db="EMBL/GenBank/DDBJ databases">
        <authorList>
            <person name="Zheng W."/>
        </authorList>
    </citation>
    <scope>NUCLEOTIDE SEQUENCE</scope>
    <source>
        <strain evidence="3">QDHG01</strain>
    </source>
</reference>
<dbReference type="EMBL" id="RRYP01007836">
    <property type="protein sequence ID" value="TNV80197.1"/>
    <property type="molecule type" value="Genomic_DNA"/>
</dbReference>
<comment type="caution">
    <text evidence="3">The sequence shown here is derived from an EMBL/GenBank/DDBJ whole genome shotgun (WGS) entry which is preliminary data.</text>
</comment>
<dbReference type="SUPFAM" id="SSF48557">
    <property type="entry name" value="L-aspartase-like"/>
    <property type="match status" value="1"/>
</dbReference>
<evidence type="ECO:0000256" key="2">
    <source>
        <dbReference type="ARBA" id="ARBA00023239"/>
    </source>
</evidence>
<dbReference type="InterPro" id="IPR024083">
    <property type="entry name" value="Fumarase/histidase_N"/>
</dbReference>
<dbReference type="GO" id="GO:0016841">
    <property type="term" value="F:ammonia-lyase activity"/>
    <property type="evidence" value="ECO:0007669"/>
    <property type="project" value="InterPro"/>
</dbReference>
<name>A0A8J8NQU2_HALGN</name>
<dbReference type="InterPro" id="IPR001106">
    <property type="entry name" value="Aromatic_Lyase"/>
</dbReference>
<dbReference type="InterPro" id="IPR008948">
    <property type="entry name" value="L-Aspartase-like"/>
</dbReference>
<sequence length="552" mass="60982">MIHKSRLFLRQAVKQSQSRPASSITLDGHSLTLEQLSQLATGRTKINIAEQSWYQITEARKVVDRLCNSDTPYFGVNTGVGIFANKKLRPEELKEFQIDLIRSHATGIGEVLPLEASRRIHALRINSLAKGFSGISPSTLTCLTDLFNSGCVPYIPHFGTVGASGDLVPLSHIGLNLMGEGDLWNPNTLQYEDAGQVLQQMGLKKAQLQAKDGLSLMNGNQFICGIGSMALEQAIVIMKSIHPISALTFMSMKGHPSAFDKSIQRMRMHAGQSAVAEIMRALLPQGETVENEQDIQDPYSLKCIPQIHGPTLEAIINTKECIEIEMNSGSDNPLVFLEEPYIISGANFHGEYPAKQLDTLGLYVHEIGSLSSQRIKRLTNPVKNVGLPAFLVSQGGLCSGMMTWENVAASLVSENKVLCYPASAETAETCADKEDHVSMGNFSARKALMISENVAQIIAVELLGATQALQHRFKLEPDFKIPNKGLQRIFERAKSLSPILDNDRYTVPEYQALLSFITTGELWDMMIDEMPQKFFDIEIPQEYKQSINTNPF</sequence>
<gene>
    <name evidence="3" type="ORF">FGO68_gene4681</name>
</gene>
<dbReference type="FunFam" id="1.10.275.10:FF:000005">
    <property type="entry name" value="Histidine ammonia-lyase"/>
    <property type="match status" value="1"/>
</dbReference>
<dbReference type="Gene3D" id="1.20.200.10">
    <property type="entry name" value="Fumarase/aspartase (Central domain)"/>
    <property type="match status" value="1"/>
</dbReference>
<evidence type="ECO:0008006" key="5">
    <source>
        <dbReference type="Google" id="ProtNLM"/>
    </source>
</evidence>
<dbReference type="Gene3D" id="1.10.275.10">
    <property type="entry name" value="Fumarase/aspartase (N-terminal domain)"/>
    <property type="match status" value="1"/>
</dbReference>
<proteinExistence type="inferred from homology"/>
<dbReference type="PROSITE" id="PS00488">
    <property type="entry name" value="PAL_HISTIDASE"/>
    <property type="match status" value="1"/>
</dbReference>
<evidence type="ECO:0000313" key="4">
    <source>
        <dbReference type="Proteomes" id="UP000785679"/>
    </source>
</evidence>
<comment type="similarity">
    <text evidence="1">Belongs to the PAL/histidase family.</text>
</comment>
<protein>
    <recommendedName>
        <fullName evidence="5">Histidine ammonia-lyase</fullName>
    </recommendedName>
</protein>
<keyword evidence="4" id="KW-1185">Reference proteome</keyword>
<dbReference type="OrthoDB" id="10051290at2759"/>
<dbReference type="Pfam" id="PF00221">
    <property type="entry name" value="Lyase_aromatic"/>
    <property type="match status" value="1"/>
</dbReference>
<evidence type="ECO:0000256" key="1">
    <source>
        <dbReference type="ARBA" id="ARBA00007238"/>
    </source>
</evidence>
<dbReference type="InterPro" id="IPR022313">
    <property type="entry name" value="Phe/His_NH3-lyase_AS"/>
</dbReference>
<accession>A0A8J8NQU2</accession>
<dbReference type="CDD" id="cd00332">
    <property type="entry name" value="PAL-HAL"/>
    <property type="match status" value="1"/>
</dbReference>